<feature type="compositionally biased region" description="Polar residues" evidence="1">
    <location>
        <begin position="65"/>
        <end position="80"/>
    </location>
</feature>
<dbReference type="AlphaFoldDB" id="A0A1X2GU17"/>
<feature type="region of interest" description="Disordered" evidence="1">
    <location>
        <begin position="1"/>
        <end position="46"/>
    </location>
</feature>
<feature type="region of interest" description="Disordered" evidence="1">
    <location>
        <begin position="367"/>
        <end position="557"/>
    </location>
</feature>
<reference evidence="2 3" key="1">
    <citation type="submission" date="2016-07" db="EMBL/GenBank/DDBJ databases">
        <title>Pervasive Adenine N6-methylation of Active Genes in Fungi.</title>
        <authorList>
            <consortium name="DOE Joint Genome Institute"/>
            <person name="Mondo S.J."/>
            <person name="Dannebaum R.O."/>
            <person name="Kuo R.C."/>
            <person name="Labutti K."/>
            <person name="Haridas S."/>
            <person name="Kuo A."/>
            <person name="Salamov A."/>
            <person name="Ahrendt S.R."/>
            <person name="Lipzen A."/>
            <person name="Sullivan W."/>
            <person name="Andreopoulos W.B."/>
            <person name="Clum A."/>
            <person name="Lindquist E."/>
            <person name="Daum C."/>
            <person name="Ramamoorthy G.K."/>
            <person name="Gryganskyi A."/>
            <person name="Culley D."/>
            <person name="Magnuson J.K."/>
            <person name="James T.Y."/>
            <person name="O'Malley M.A."/>
            <person name="Stajich J.E."/>
            <person name="Spatafora J.W."/>
            <person name="Visel A."/>
            <person name="Grigoriev I.V."/>
        </authorList>
    </citation>
    <scope>NUCLEOTIDE SEQUENCE [LARGE SCALE GENOMIC DNA]</scope>
    <source>
        <strain evidence="2 3">NRRL 3301</strain>
    </source>
</reference>
<keyword evidence="3" id="KW-1185">Reference proteome</keyword>
<comment type="caution">
    <text evidence="2">The sequence shown here is derived from an EMBL/GenBank/DDBJ whole genome shotgun (WGS) entry which is preliminary data.</text>
</comment>
<feature type="compositionally biased region" description="Basic residues" evidence="1">
    <location>
        <begin position="485"/>
        <end position="499"/>
    </location>
</feature>
<feature type="region of interest" description="Disordered" evidence="1">
    <location>
        <begin position="191"/>
        <end position="339"/>
    </location>
</feature>
<evidence type="ECO:0000313" key="2">
    <source>
        <dbReference type="EMBL" id="ORX61486.1"/>
    </source>
</evidence>
<feature type="compositionally biased region" description="Basic and acidic residues" evidence="1">
    <location>
        <begin position="101"/>
        <end position="110"/>
    </location>
</feature>
<feature type="compositionally biased region" description="Pro residues" evidence="1">
    <location>
        <begin position="404"/>
        <end position="417"/>
    </location>
</feature>
<evidence type="ECO:0000313" key="3">
    <source>
        <dbReference type="Proteomes" id="UP000242146"/>
    </source>
</evidence>
<feature type="compositionally biased region" description="Polar residues" evidence="1">
    <location>
        <begin position="433"/>
        <end position="443"/>
    </location>
</feature>
<proteinExistence type="predicted"/>
<protein>
    <submittedName>
        <fullName evidence="2">Uncharacterized protein</fullName>
    </submittedName>
</protein>
<feature type="compositionally biased region" description="Polar residues" evidence="1">
    <location>
        <begin position="220"/>
        <end position="232"/>
    </location>
</feature>
<accession>A0A1X2GU17</accession>
<sequence length="638" mass="69312">MLPQRRSSHRSSTTMEQSSRIGRSGRDATLQGSHDTSPFERLPASQDTSYVDLFEEDWLDAYASSLPSSSANKRSTTSAIKPTRMDPMASPSANTLRKARSLREPSDKPRLSHARSRSRSRVFKSPPPPAPHPDSPPPPSVPNVDVQLIREELSSHTLTRSTSLARCPPQDDETISVLNNMKSKLLEQQASRTIDPVPPLPIPTPSASSSRHHRRQSKSNQAMIGTPASASITSFHKPSTSTSSSRRRSYHSPPPRSTSMHRPQKEGHASAHPDTRFLPPPVPPVPKHHSSGFISPLPSISANNSTCDIVTQGDNPLDSKDYSSRGTFGSTDGFLKPEGLSDVTQPLMTMEAIDAYYKVGRLSPDPQPVAKPPALPTHHYALPPKKDPPPTRKRGKTLPGSLATPPPIPSLPMPPIKLEPIRLPVTKPRAKRQSNASEKSITPTRIPMPKPPHTALTPTADDAHSTTSTPPHFGYTSSEDESSRKGKRRSTGHARRRSSLKLSPGLVPTVANKSASHKLPSPHPILQMPSSSSNQTNSGRSSRSSRSSSNTPLSQVQRRLVKTPLEPIPKLPPHFEPGGLSPPVSKPRTASLGRSATLHTTTHVQSKPAVAQEEKGIFGNKRSVGYSPTFIFFFLVTM</sequence>
<feature type="region of interest" description="Disordered" evidence="1">
    <location>
        <begin position="64"/>
        <end position="145"/>
    </location>
</feature>
<evidence type="ECO:0000256" key="1">
    <source>
        <dbReference type="SAM" id="MobiDB-lite"/>
    </source>
</evidence>
<dbReference type="EMBL" id="MCGT01000003">
    <property type="protein sequence ID" value="ORX61486.1"/>
    <property type="molecule type" value="Genomic_DNA"/>
</dbReference>
<dbReference type="STRING" id="101127.A0A1X2GU17"/>
<dbReference type="Proteomes" id="UP000242146">
    <property type="component" value="Unassembled WGS sequence"/>
</dbReference>
<name>A0A1X2GU17_9FUNG</name>
<feature type="compositionally biased region" description="Polar residues" evidence="1">
    <location>
        <begin position="298"/>
        <end position="314"/>
    </location>
</feature>
<feature type="compositionally biased region" description="Low complexity" evidence="1">
    <location>
        <begin position="530"/>
        <end position="550"/>
    </location>
</feature>
<feature type="compositionally biased region" description="Polar residues" evidence="1">
    <location>
        <begin position="10"/>
        <end position="21"/>
    </location>
</feature>
<feature type="compositionally biased region" description="Basic and acidic residues" evidence="1">
    <location>
        <begin position="263"/>
        <end position="275"/>
    </location>
</feature>
<feature type="compositionally biased region" description="Basic residues" evidence="1">
    <location>
        <begin position="111"/>
        <end position="122"/>
    </location>
</feature>
<gene>
    <name evidence="2" type="ORF">DM01DRAFT_1123499</name>
</gene>
<feature type="compositionally biased region" description="Low complexity" evidence="1">
    <location>
        <begin position="233"/>
        <end position="244"/>
    </location>
</feature>
<organism evidence="2 3">
    <name type="scientific">Hesseltinella vesiculosa</name>
    <dbReference type="NCBI Taxonomy" id="101127"/>
    <lineage>
        <taxon>Eukaryota</taxon>
        <taxon>Fungi</taxon>
        <taxon>Fungi incertae sedis</taxon>
        <taxon>Mucoromycota</taxon>
        <taxon>Mucoromycotina</taxon>
        <taxon>Mucoromycetes</taxon>
        <taxon>Mucorales</taxon>
        <taxon>Cunninghamellaceae</taxon>
        <taxon>Hesseltinella</taxon>
    </lineage>
</organism>
<feature type="compositionally biased region" description="Pro residues" evidence="1">
    <location>
        <begin position="125"/>
        <end position="141"/>
    </location>
</feature>